<dbReference type="RefSeq" id="WP_224125492.1">
    <property type="nucleotide sequence ID" value="NZ_JAIQZJ010000026.1"/>
</dbReference>
<dbReference type="CDD" id="cd16334">
    <property type="entry name" value="LppX-like"/>
    <property type="match status" value="1"/>
</dbReference>
<feature type="chain" id="PRO_5046268851" evidence="4">
    <location>
        <begin position="25"/>
        <end position="236"/>
    </location>
</feature>
<dbReference type="EMBL" id="JAIQZJ010000026">
    <property type="protein sequence ID" value="MBZ5741193.1"/>
    <property type="molecule type" value="Genomic_DNA"/>
</dbReference>
<evidence type="ECO:0000256" key="3">
    <source>
        <dbReference type="ARBA" id="ARBA00022475"/>
    </source>
</evidence>
<dbReference type="Proteomes" id="UP000780875">
    <property type="component" value="Unassembled WGS sequence"/>
</dbReference>
<dbReference type="Gene3D" id="2.50.20.20">
    <property type="match status" value="1"/>
</dbReference>
<comment type="caution">
    <text evidence="5">The sequence shown here is derived from an EMBL/GenBank/DDBJ whole genome shotgun (WGS) entry which is preliminary data.</text>
</comment>
<keyword evidence="5" id="KW-0449">Lipoprotein</keyword>
<feature type="signal peptide" evidence="4">
    <location>
        <begin position="1"/>
        <end position="24"/>
    </location>
</feature>
<gene>
    <name evidence="5" type="ORF">K8U61_23740</name>
</gene>
<dbReference type="Pfam" id="PF07161">
    <property type="entry name" value="LppX_LprAFG"/>
    <property type="match status" value="1"/>
</dbReference>
<accession>A0ABS7UKN7</accession>
<comment type="subcellular location">
    <subcellularLocation>
        <location evidence="1">Cell envelope</location>
    </subcellularLocation>
</comment>
<organism evidence="5 6">
    <name type="scientific">Nocardioides mangrovi</name>
    <dbReference type="NCBI Taxonomy" id="2874580"/>
    <lineage>
        <taxon>Bacteria</taxon>
        <taxon>Bacillati</taxon>
        <taxon>Actinomycetota</taxon>
        <taxon>Actinomycetes</taxon>
        <taxon>Propionibacteriales</taxon>
        <taxon>Nocardioidaceae</taxon>
        <taxon>Nocardioides</taxon>
    </lineage>
</organism>
<sequence>MRLPRRLTSGLTAALLAASLTACGGGSDGGGGGSDQTPEEALAAAKTTLDDTSGVTLGLTTDDLPDGVTGVEKAEGVGTHAPAFDGTITVVLTGQAFQVPVVAVDKKVYVQLPLTTGWQDIDPADYGAPDPARLMSSGQGFSSLLPATTDLEQGDSVRGGEDNKEVLTTYTGTVGSDVVKNVIPTATGDFDASYTISDDDQLRSATLTGVFYEDSDPMTYTVTFDDYGTDKNITAP</sequence>
<dbReference type="InterPro" id="IPR009830">
    <property type="entry name" value="LppX/LprAFG"/>
</dbReference>
<comment type="similarity">
    <text evidence="2">Belongs to the LppX/LprAFG lipoprotein family.</text>
</comment>
<evidence type="ECO:0000256" key="1">
    <source>
        <dbReference type="ARBA" id="ARBA00004196"/>
    </source>
</evidence>
<name>A0ABS7UKN7_9ACTN</name>
<evidence type="ECO:0000256" key="2">
    <source>
        <dbReference type="ARBA" id="ARBA00009194"/>
    </source>
</evidence>
<keyword evidence="3" id="KW-1003">Cell membrane</keyword>
<evidence type="ECO:0000256" key="4">
    <source>
        <dbReference type="SAM" id="SignalP"/>
    </source>
</evidence>
<keyword evidence="6" id="KW-1185">Reference proteome</keyword>
<dbReference type="InterPro" id="IPR029046">
    <property type="entry name" value="LolA/LolB/LppX"/>
</dbReference>
<keyword evidence="3" id="KW-0472">Membrane</keyword>
<evidence type="ECO:0000313" key="6">
    <source>
        <dbReference type="Proteomes" id="UP000780875"/>
    </source>
</evidence>
<dbReference type="PROSITE" id="PS51257">
    <property type="entry name" value="PROKAR_LIPOPROTEIN"/>
    <property type="match status" value="1"/>
</dbReference>
<protein>
    <submittedName>
        <fullName evidence="5">LppX_LprAFG lipoprotein</fullName>
    </submittedName>
</protein>
<evidence type="ECO:0000313" key="5">
    <source>
        <dbReference type="EMBL" id="MBZ5741193.1"/>
    </source>
</evidence>
<dbReference type="SUPFAM" id="SSF89392">
    <property type="entry name" value="Prokaryotic lipoproteins and lipoprotein localization factors"/>
    <property type="match status" value="1"/>
</dbReference>
<reference evidence="5 6" key="1">
    <citation type="submission" date="2021-09" db="EMBL/GenBank/DDBJ databases">
        <title>Whole genome sequence of Nocardioides sp. GBK3QG-3.</title>
        <authorList>
            <person name="Tuo L."/>
        </authorList>
    </citation>
    <scope>NUCLEOTIDE SEQUENCE [LARGE SCALE GENOMIC DNA]</scope>
    <source>
        <strain evidence="5 6">GBK3QG-3</strain>
    </source>
</reference>
<proteinExistence type="inferred from homology"/>
<keyword evidence="4" id="KW-0732">Signal</keyword>